<gene>
    <name evidence="2" type="ORF">SAMN04488561_3693</name>
</gene>
<accession>A0A1H5P4E7</accession>
<evidence type="ECO:0000313" key="2">
    <source>
        <dbReference type="EMBL" id="SEF08745.1"/>
    </source>
</evidence>
<reference evidence="3" key="1">
    <citation type="submission" date="2016-10" db="EMBL/GenBank/DDBJ databases">
        <authorList>
            <person name="Varghese N."/>
            <person name="Submissions S."/>
        </authorList>
    </citation>
    <scope>NUCLEOTIDE SEQUENCE [LARGE SCALE GENOMIC DNA]</scope>
    <source>
        <strain evidence="3">DSM 45237</strain>
    </source>
</reference>
<dbReference type="Proteomes" id="UP000181980">
    <property type="component" value="Unassembled WGS sequence"/>
</dbReference>
<evidence type="ECO:0000256" key="1">
    <source>
        <dbReference type="SAM" id="Phobius"/>
    </source>
</evidence>
<name>A0A1H5P4E7_9ACTN</name>
<sequence>MGVSTRFRSTTAAGVIAVLVLVFVFGSPPFGSWAADNANGAGALDLFLSVLAWPSWDFTLDAPARDVLAMVLRAVLVVILTAAFLTALAWPRTGNAGAQLLTGWASVVFAGAAAGLIMGLVQSDASAPAVFALISSGATYGIFAGWIVGLATLRAPSR</sequence>
<evidence type="ECO:0000313" key="3">
    <source>
        <dbReference type="Proteomes" id="UP000181980"/>
    </source>
</evidence>
<feature type="transmembrane region" description="Helical" evidence="1">
    <location>
        <begin position="127"/>
        <end position="153"/>
    </location>
</feature>
<organism evidence="2 3">
    <name type="scientific">Jiangella alba</name>
    <dbReference type="NCBI Taxonomy" id="561176"/>
    <lineage>
        <taxon>Bacteria</taxon>
        <taxon>Bacillati</taxon>
        <taxon>Actinomycetota</taxon>
        <taxon>Actinomycetes</taxon>
        <taxon>Jiangellales</taxon>
        <taxon>Jiangellaceae</taxon>
        <taxon>Jiangella</taxon>
    </lineage>
</organism>
<dbReference type="EMBL" id="FNUC01000004">
    <property type="protein sequence ID" value="SEF08745.1"/>
    <property type="molecule type" value="Genomic_DNA"/>
</dbReference>
<keyword evidence="1" id="KW-1133">Transmembrane helix</keyword>
<dbReference type="STRING" id="561176.SAMN04488561_3693"/>
<feature type="transmembrane region" description="Helical" evidence="1">
    <location>
        <begin position="100"/>
        <end position="121"/>
    </location>
</feature>
<proteinExistence type="predicted"/>
<protein>
    <submittedName>
        <fullName evidence="2">Uncharacterized protein</fullName>
    </submittedName>
</protein>
<dbReference type="AlphaFoldDB" id="A0A1H5P4E7"/>
<keyword evidence="1" id="KW-0472">Membrane</keyword>
<keyword evidence="1" id="KW-0812">Transmembrane</keyword>
<keyword evidence="3" id="KW-1185">Reference proteome</keyword>
<feature type="transmembrane region" description="Helical" evidence="1">
    <location>
        <begin position="67"/>
        <end position="88"/>
    </location>
</feature>